<evidence type="ECO:0000313" key="1">
    <source>
        <dbReference type="EMBL" id="NKE64075.1"/>
    </source>
</evidence>
<dbReference type="Gene3D" id="1.25.40.10">
    <property type="entry name" value="Tetratricopeptide repeat domain"/>
    <property type="match status" value="1"/>
</dbReference>
<dbReference type="SUPFAM" id="SSF48452">
    <property type="entry name" value="TPR-like"/>
    <property type="match status" value="1"/>
</dbReference>
<dbReference type="EMBL" id="VSRL01000525">
    <property type="protein sequence ID" value="NKE64075.1"/>
    <property type="molecule type" value="Genomic_DNA"/>
</dbReference>
<organism evidence="1 2">
    <name type="scientific">Lentzea indica</name>
    <dbReference type="NCBI Taxonomy" id="2604800"/>
    <lineage>
        <taxon>Bacteria</taxon>
        <taxon>Bacillati</taxon>
        <taxon>Actinomycetota</taxon>
        <taxon>Actinomycetes</taxon>
        <taxon>Pseudonocardiales</taxon>
        <taxon>Pseudonocardiaceae</taxon>
        <taxon>Lentzea</taxon>
    </lineage>
</organism>
<dbReference type="Pfam" id="PF13424">
    <property type="entry name" value="TPR_12"/>
    <property type="match status" value="1"/>
</dbReference>
<dbReference type="Proteomes" id="UP001515943">
    <property type="component" value="Unassembled WGS sequence"/>
</dbReference>
<feature type="non-terminal residue" evidence="1">
    <location>
        <position position="1"/>
    </location>
</feature>
<name>A0ABX1FYF8_9PSEU</name>
<sequence length="198" mass="21652">ACRGQRFADALELFDRALAIRRDIGDAVGAAWSLTGLGMAYGGLRQFDLAVDRFGEALDRHAEVGSWFGQGGTRLFLSDILRSAGQYEASLTSARMAFELMDSHDAVHGKAMALVGIGWAQLKLGHRVDARDSFRHALAFLRVLGDRKSLAEALHGLGETSVGQPDVARTHLLEALSIYEDYDHPLIPEVRARLHELA</sequence>
<gene>
    <name evidence="1" type="ORF">FXN61_48280</name>
</gene>
<dbReference type="InterPro" id="IPR011990">
    <property type="entry name" value="TPR-like_helical_dom_sf"/>
</dbReference>
<dbReference type="RefSeq" id="WP_167980614.1">
    <property type="nucleotide sequence ID" value="NZ_VSRL01000525.1"/>
</dbReference>
<dbReference type="PANTHER" id="PTHR47050:SF1">
    <property type="entry name" value="TETRATRICOPEPTIDE REPEAT PROTEIN 24-LIKE"/>
    <property type="match status" value="1"/>
</dbReference>
<protein>
    <submittedName>
        <fullName evidence="1">Tetratricopeptide repeat protein</fullName>
    </submittedName>
</protein>
<accession>A0ABX1FYF8</accession>
<keyword evidence="2" id="KW-1185">Reference proteome</keyword>
<evidence type="ECO:0000313" key="2">
    <source>
        <dbReference type="Proteomes" id="UP001515943"/>
    </source>
</evidence>
<comment type="caution">
    <text evidence="1">The sequence shown here is derived from an EMBL/GenBank/DDBJ whole genome shotgun (WGS) entry which is preliminary data.</text>
</comment>
<dbReference type="InterPro" id="IPR019734">
    <property type="entry name" value="TPR_rpt"/>
</dbReference>
<dbReference type="PANTHER" id="PTHR47050">
    <property type="entry name" value="TETRATRICOPEPTIDE REPEAT PROTEIN 24"/>
    <property type="match status" value="1"/>
</dbReference>
<proteinExistence type="predicted"/>
<dbReference type="InterPro" id="IPR024812">
    <property type="entry name" value="TPR_24"/>
</dbReference>
<dbReference type="SMART" id="SM00028">
    <property type="entry name" value="TPR"/>
    <property type="match status" value="2"/>
</dbReference>
<reference evidence="1 2" key="1">
    <citation type="submission" date="2019-08" db="EMBL/GenBank/DDBJ databases">
        <title>Lentzea from Indian Himalayas.</title>
        <authorList>
            <person name="Mandal S."/>
            <person name="Mallick Gupta A."/>
            <person name="Maiti P.K."/>
            <person name="Sarkar J."/>
            <person name="Mandal S."/>
        </authorList>
    </citation>
    <scope>NUCLEOTIDE SEQUENCE [LARGE SCALE GENOMIC DNA]</scope>
    <source>
        <strain evidence="1 2">PSKA42</strain>
    </source>
</reference>